<accession>A0A0E0GKP0</accession>
<feature type="compositionally biased region" description="Low complexity" evidence="1">
    <location>
        <begin position="130"/>
        <end position="142"/>
    </location>
</feature>
<dbReference type="HOGENOM" id="CLU_1542529_0_0_1"/>
<evidence type="ECO:0000313" key="2">
    <source>
        <dbReference type="EnsemblPlants" id="ONIVA03G13690.1"/>
    </source>
</evidence>
<proteinExistence type="predicted"/>
<evidence type="ECO:0000313" key="3">
    <source>
        <dbReference type="Proteomes" id="UP000006591"/>
    </source>
</evidence>
<protein>
    <submittedName>
        <fullName evidence="2">Uncharacterized protein</fullName>
    </submittedName>
</protein>
<evidence type="ECO:0000256" key="1">
    <source>
        <dbReference type="SAM" id="MobiDB-lite"/>
    </source>
</evidence>
<organism evidence="2">
    <name type="scientific">Oryza nivara</name>
    <name type="common">Indian wild rice</name>
    <name type="synonym">Oryza sativa f. spontanea</name>
    <dbReference type="NCBI Taxonomy" id="4536"/>
    <lineage>
        <taxon>Eukaryota</taxon>
        <taxon>Viridiplantae</taxon>
        <taxon>Streptophyta</taxon>
        <taxon>Embryophyta</taxon>
        <taxon>Tracheophyta</taxon>
        <taxon>Spermatophyta</taxon>
        <taxon>Magnoliopsida</taxon>
        <taxon>Liliopsida</taxon>
        <taxon>Poales</taxon>
        <taxon>Poaceae</taxon>
        <taxon>BOP clade</taxon>
        <taxon>Oryzoideae</taxon>
        <taxon>Oryzeae</taxon>
        <taxon>Oryzinae</taxon>
        <taxon>Oryza</taxon>
    </lineage>
</organism>
<feature type="compositionally biased region" description="Basic and acidic residues" evidence="1">
    <location>
        <begin position="119"/>
        <end position="128"/>
    </location>
</feature>
<reference evidence="2" key="2">
    <citation type="submission" date="2018-04" db="EMBL/GenBank/DDBJ databases">
        <title>OnivRS2 (Oryza nivara Reference Sequence Version 2).</title>
        <authorList>
            <person name="Zhang J."/>
            <person name="Kudrna D."/>
            <person name="Lee S."/>
            <person name="Talag J."/>
            <person name="Rajasekar S."/>
            <person name="Welchert J."/>
            <person name="Hsing Y.-I."/>
            <person name="Wing R.A."/>
        </authorList>
    </citation>
    <scope>NUCLEOTIDE SEQUENCE [LARGE SCALE GENOMIC DNA]</scope>
    <source>
        <strain evidence="2">SL10</strain>
    </source>
</reference>
<feature type="region of interest" description="Disordered" evidence="1">
    <location>
        <begin position="96"/>
        <end position="174"/>
    </location>
</feature>
<feature type="compositionally biased region" description="Basic and acidic residues" evidence="1">
    <location>
        <begin position="165"/>
        <end position="174"/>
    </location>
</feature>
<dbReference type="EnsemblPlants" id="ONIVA03G13690.1">
    <property type="protein sequence ID" value="ONIVA03G13690.1"/>
    <property type="gene ID" value="ONIVA03G13690"/>
</dbReference>
<dbReference type="Proteomes" id="UP000006591">
    <property type="component" value="Chromosome 3"/>
</dbReference>
<feature type="compositionally biased region" description="Basic and acidic residues" evidence="1">
    <location>
        <begin position="1"/>
        <end position="20"/>
    </location>
</feature>
<dbReference type="OMA" id="YMQEVIT"/>
<reference evidence="2" key="1">
    <citation type="submission" date="2015-04" db="UniProtKB">
        <authorList>
            <consortium name="EnsemblPlants"/>
        </authorList>
    </citation>
    <scope>IDENTIFICATION</scope>
    <source>
        <strain evidence="2">SL10</strain>
    </source>
</reference>
<sequence>MDQVEEKEGNRFQEPASDRCEDNEDKEQDNSEESSSVDQRKEEEEEEKEGCEEATPAAAAAAAAPSFFAHPCSLLQYIARVCACCLGLSDSFCDPKASTVLVPEPEPAAADPSQEGEEDMKSSVRGDHSGAGSAAKAEAAGQSERRERRQWRTPSLGSLLRSYARKKEAKSDDV</sequence>
<dbReference type="Gramene" id="ONIVA03G13690.1">
    <property type="protein sequence ID" value="ONIVA03G13690.1"/>
    <property type="gene ID" value="ONIVA03G13690"/>
</dbReference>
<feature type="compositionally biased region" description="Acidic residues" evidence="1">
    <location>
        <begin position="21"/>
        <end position="32"/>
    </location>
</feature>
<dbReference type="AlphaFoldDB" id="A0A0E0GKP0"/>
<keyword evidence="3" id="KW-1185">Reference proteome</keyword>
<feature type="compositionally biased region" description="Acidic residues" evidence="1">
    <location>
        <begin position="43"/>
        <end position="52"/>
    </location>
</feature>
<name>A0A0E0GKP0_ORYNI</name>
<feature type="region of interest" description="Disordered" evidence="1">
    <location>
        <begin position="1"/>
        <end position="62"/>
    </location>
</feature>